<organism evidence="7 8">
    <name type="scientific">Allacma fusca</name>
    <dbReference type="NCBI Taxonomy" id="39272"/>
    <lineage>
        <taxon>Eukaryota</taxon>
        <taxon>Metazoa</taxon>
        <taxon>Ecdysozoa</taxon>
        <taxon>Arthropoda</taxon>
        <taxon>Hexapoda</taxon>
        <taxon>Collembola</taxon>
        <taxon>Symphypleona</taxon>
        <taxon>Sminthuridae</taxon>
        <taxon>Allacma</taxon>
    </lineage>
</organism>
<evidence type="ECO:0000256" key="2">
    <source>
        <dbReference type="ARBA" id="ARBA00022737"/>
    </source>
</evidence>
<feature type="domain" description="C2H2-type" evidence="6">
    <location>
        <begin position="111"/>
        <end position="138"/>
    </location>
</feature>
<dbReference type="PROSITE" id="PS00028">
    <property type="entry name" value="ZINC_FINGER_C2H2_1"/>
    <property type="match status" value="6"/>
</dbReference>
<evidence type="ECO:0000256" key="5">
    <source>
        <dbReference type="PROSITE-ProRule" id="PRU00042"/>
    </source>
</evidence>
<keyword evidence="8" id="KW-1185">Reference proteome</keyword>
<evidence type="ECO:0000259" key="6">
    <source>
        <dbReference type="PROSITE" id="PS50157"/>
    </source>
</evidence>
<evidence type="ECO:0000313" key="8">
    <source>
        <dbReference type="Proteomes" id="UP000708208"/>
    </source>
</evidence>
<dbReference type="OrthoDB" id="6077919at2759"/>
<feature type="domain" description="C2H2-type" evidence="6">
    <location>
        <begin position="80"/>
        <end position="108"/>
    </location>
</feature>
<dbReference type="Pfam" id="PF00096">
    <property type="entry name" value="zf-C2H2"/>
    <property type="match status" value="3"/>
</dbReference>
<dbReference type="SMART" id="SM00355">
    <property type="entry name" value="ZnF_C2H2"/>
    <property type="match status" value="7"/>
</dbReference>
<dbReference type="EMBL" id="CAJVCH010085379">
    <property type="protein sequence ID" value="CAG7722013.1"/>
    <property type="molecule type" value="Genomic_DNA"/>
</dbReference>
<keyword evidence="1" id="KW-0479">Metal-binding</keyword>
<evidence type="ECO:0000256" key="3">
    <source>
        <dbReference type="ARBA" id="ARBA00022771"/>
    </source>
</evidence>
<dbReference type="GO" id="GO:0000981">
    <property type="term" value="F:DNA-binding transcription factor activity, RNA polymerase II-specific"/>
    <property type="evidence" value="ECO:0007669"/>
    <property type="project" value="TreeGrafter"/>
</dbReference>
<evidence type="ECO:0000256" key="4">
    <source>
        <dbReference type="ARBA" id="ARBA00022833"/>
    </source>
</evidence>
<dbReference type="PROSITE" id="PS50157">
    <property type="entry name" value="ZINC_FINGER_C2H2_2"/>
    <property type="match status" value="4"/>
</dbReference>
<name>A0A8J2NVL4_9HEXA</name>
<protein>
    <recommendedName>
        <fullName evidence="6">C2H2-type domain-containing protein</fullName>
    </recommendedName>
</protein>
<dbReference type="GO" id="GO:0005634">
    <property type="term" value="C:nucleus"/>
    <property type="evidence" value="ECO:0007669"/>
    <property type="project" value="TreeGrafter"/>
</dbReference>
<dbReference type="GO" id="GO:0043565">
    <property type="term" value="F:sequence-specific DNA binding"/>
    <property type="evidence" value="ECO:0007669"/>
    <property type="project" value="TreeGrafter"/>
</dbReference>
<keyword evidence="4" id="KW-0862">Zinc</keyword>
<evidence type="ECO:0000256" key="1">
    <source>
        <dbReference type="ARBA" id="ARBA00022723"/>
    </source>
</evidence>
<feature type="domain" description="C2H2-type" evidence="6">
    <location>
        <begin position="278"/>
        <end position="306"/>
    </location>
</feature>
<evidence type="ECO:0000313" key="7">
    <source>
        <dbReference type="EMBL" id="CAG7722013.1"/>
    </source>
</evidence>
<comment type="caution">
    <text evidence="7">The sequence shown here is derived from an EMBL/GenBank/DDBJ whole genome shotgun (WGS) entry which is preliminary data.</text>
</comment>
<dbReference type="Proteomes" id="UP000708208">
    <property type="component" value="Unassembled WGS sequence"/>
</dbReference>
<gene>
    <name evidence="7" type="ORF">AFUS01_LOCUS11190</name>
</gene>
<accession>A0A8J2NVL4</accession>
<dbReference type="InterPro" id="IPR013087">
    <property type="entry name" value="Znf_C2H2_type"/>
</dbReference>
<dbReference type="PANTHER" id="PTHR24408">
    <property type="entry name" value="ZINC FINGER PROTEIN"/>
    <property type="match status" value="1"/>
</dbReference>
<dbReference type="AlphaFoldDB" id="A0A8J2NVL4"/>
<dbReference type="GO" id="GO:0008270">
    <property type="term" value="F:zinc ion binding"/>
    <property type="evidence" value="ECO:0007669"/>
    <property type="project" value="UniProtKB-KW"/>
</dbReference>
<sequence>MEENLEAVSSVKITLENYRSFFYSSNRASVPILFESDELQILMFLKKNHVEIFLHFRCKIAHLKTHVTRAHPKYPANLFFKCSKCPTAFNEAQDLDRHYINVHRVDKKRNYRCPNCPKVFYKKSHFQMHLSSHSADRPYTCHICPDVCFKFKSSLLRHFKISHKMESPDASLGFDVSKSTTLTNPTFYDDNIHCEDVIDKNEFIPVHIHQCDKCPKTYRHEGNLARHFVSEHKPFEQTEDKTGFNCDKCNTFFAKEKSYKHHLAYYHNEYDGLKYRLFRCSICDLKFCTKRSFQMHMSDVHQVKKYMVQCEVCAKTFVSKHGRRLHIAKVHEIVNS</sequence>
<reference evidence="7" key="1">
    <citation type="submission" date="2021-06" db="EMBL/GenBank/DDBJ databases">
        <authorList>
            <person name="Hodson N. C."/>
            <person name="Mongue J. A."/>
            <person name="Jaron S. K."/>
        </authorList>
    </citation>
    <scope>NUCLEOTIDE SEQUENCE</scope>
</reference>
<feature type="domain" description="C2H2-type" evidence="6">
    <location>
        <begin position="209"/>
        <end position="237"/>
    </location>
</feature>
<proteinExistence type="predicted"/>
<keyword evidence="3 5" id="KW-0863">Zinc-finger</keyword>
<dbReference type="PANTHER" id="PTHR24408:SF58">
    <property type="entry name" value="TRANSCRIPTION FACTOR (TFIIIA), PUTATIVE (AFU_ORTHOLOGUE AFUA_1G05150)-RELATED"/>
    <property type="match status" value="1"/>
</dbReference>
<keyword evidence="2" id="KW-0677">Repeat</keyword>